<dbReference type="EMBL" id="SDMP01000014">
    <property type="protein sequence ID" value="RYR15295.1"/>
    <property type="molecule type" value="Genomic_DNA"/>
</dbReference>
<evidence type="ECO:0000313" key="9">
    <source>
        <dbReference type="Proteomes" id="UP000289738"/>
    </source>
</evidence>
<dbReference type="InterPro" id="IPR010264">
    <property type="entry name" value="Self-incomp_S1"/>
</dbReference>
<evidence type="ECO:0000256" key="2">
    <source>
        <dbReference type="ARBA" id="ARBA00005581"/>
    </source>
</evidence>
<comment type="caution">
    <text evidence="8">The sequence shown here is derived from an EMBL/GenBank/DDBJ whole genome shotgun (WGS) entry which is preliminary data.</text>
</comment>
<dbReference type="GO" id="GO:0060320">
    <property type="term" value="P:rejection of self pollen"/>
    <property type="evidence" value="ECO:0007669"/>
    <property type="project" value="UniProtKB-KW"/>
</dbReference>
<keyword evidence="3 6" id="KW-0713">Self-incompatibility</keyword>
<proteinExistence type="inferred from homology"/>
<evidence type="ECO:0000256" key="4">
    <source>
        <dbReference type="ARBA" id="ARBA00022525"/>
    </source>
</evidence>
<evidence type="ECO:0000256" key="3">
    <source>
        <dbReference type="ARBA" id="ARBA00022471"/>
    </source>
</evidence>
<dbReference type="Pfam" id="PF05938">
    <property type="entry name" value="Self-incomp_S1"/>
    <property type="match status" value="1"/>
</dbReference>
<feature type="signal peptide" evidence="6">
    <location>
        <begin position="1"/>
        <end position="24"/>
    </location>
</feature>
<dbReference type="AlphaFoldDB" id="A0A444ZMG7"/>
<sequence>MAHLARTISVLWLLFITTMVPCFGSDLAVSPETSVAIQNLLEDQENLTVHCIAGNHDVGVHTLKPGENFSYHLRPNITGNTIFNCSFTWNGGICRRFDIYEHDEDNMFTNIKWQIYRDGPCMYTPHSDLYFDDEDDDDSDDDDDDDDDVLDDICYEWSDDPC</sequence>
<evidence type="ECO:0000256" key="5">
    <source>
        <dbReference type="ARBA" id="ARBA00022729"/>
    </source>
</evidence>
<evidence type="ECO:0000256" key="6">
    <source>
        <dbReference type="RuleBase" id="RU367044"/>
    </source>
</evidence>
<name>A0A444ZMG7_ARAHY</name>
<feature type="chain" id="PRO_5025075012" description="S-protein homolog" evidence="6">
    <location>
        <begin position="25"/>
        <end position="162"/>
    </location>
</feature>
<comment type="similarity">
    <text evidence="2 6">Belongs to the plant self-incompatibility (S1) protein family.</text>
</comment>
<gene>
    <name evidence="8" type="ORF">Ahy_B04g072020</name>
</gene>
<dbReference type="Gramene" id="arahy.Tifrunner.gnm2.ann2.Ah14g404200.1">
    <property type="protein sequence ID" value="arahy.Tifrunner.gnm2.ann2.Ah14g404200.1-CDS-1"/>
    <property type="gene ID" value="arahy.Tifrunner.gnm2.ann2.Ah14g404200"/>
</dbReference>
<dbReference type="PANTHER" id="PTHR31232">
    <property type="match status" value="1"/>
</dbReference>
<dbReference type="PANTHER" id="PTHR31232:SF43">
    <property type="entry name" value="S-PROTEIN HOMOLOG 29-RELATED"/>
    <property type="match status" value="1"/>
</dbReference>
<dbReference type="Proteomes" id="UP000289738">
    <property type="component" value="Chromosome B04"/>
</dbReference>
<comment type="subcellular location">
    <subcellularLocation>
        <location evidence="1 6">Secreted</location>
    </subcellularLocation>
</comment>
<keyword evidence="4 6" id="KW-0964">Secreted</keyword>
<organism evidence="8 9">
    <name type="scientific">Arachis hypogaea</name>
    <name type="common">Peanut</name>
    <dbReference type="NCBI Taxonomy" id="3818"/>
    <lineage>
        <taxon>Eukaryota</taxon>
        <taxon>Viridiplantae</taxon>
        <taxon>Streptophyta</taxon>
        <taxon>Embryophyta</taxon>
        <taxon>Tracheophyta</taxon>
        <taxon>Spermatophyta</taxon>
        <taxon>Magnoliopsida</taxon>
        <taxon>eudicotyledons</taxon>
        <taxon>Gunneridae</taxon>
        <taxon>Pentapetalae</taxon>
        <taxon>rosids</taxon>
        <taxon>fabids</taxon>
        <taxon>Fabales</taxon>
        <taxon>Fabaceae</taxon>
        <taxon>Papilionoideae</taxon>
        <taxon>50 kb inversion clade</taxon>
        <taxon>dalbergioids sensu lato</taxon>
        <taxon>Dalbergieae</taxon>
        <taxon>Pterocarpus clade</taxon>
        <taxon>Arachis</taxon>
    </lineage>
</organism>
<keyword evidence="5 6" id="KW-0732">Signal</keyword>
<dbReference type="SMR" id="A0A444ZMG7"/>
<evidence type="ECO:0000256" key="7">
    <source>
        <dbReference type="SAM" id="MobiDB-lite"/>
    </source>
</evidence>
<feature type="region of interest" description="Disordered" evidence="7">
    <location>
        <begin position="132"/>
        <end position="151"/>
    </location>
</feature>
<accession>A0A444ZMG7</accession>
<evidence type="ECO:0000313" key="8">
    <source>
        <dbReference type="EMBL" id="RYR15295.1"/>
    </source>
</evidence>
<reference evidence="8 9" key="1">
    <citation type="submission" date="2019-01" db="EMBL/GenBank/DDBJ databases">
        <title>Sequencing of cultivated peanut Arachis hypogaea provides insights into genome evolution and oil improvement.</title>
        <authorList>
            <person name="Chen X."/>
        </authorList>
    </citation>
    <scope>NUCLEOTIDE SEQUENCE [LARGE SCALE GENOMIC DNA]</scope>
    <source>
        <strain evidence="9">cv. Fuhuasheng</strain>
        <tissue evidence="8">Leaves</tissue>
    </source>
</reference>
<keyword evidence="9" id="KW-1185">Reference proteome</keyword>
<evidence type="ECO:0000256" key="1">
    <source>
        <dbReference type="ARBA" id="ARBA00004613"/>
    </source>
</evidence>
<dbReference type="GO" id="GO:0005576">
    <property type="term" value="C:extracellular region"/>
    <property type="evidence" value="ECO:0007669"/>
    <property type="project" value="UniProtKB-SubCell"/>
</dbReference>
<protein>
    <recommendedName>
        <fullName evidence="6">S-protein homolog</fullName>
    </recommendedName>
</protein>